<dbReference type="GO" id="GO:0003677">
    <property type="term" value="F:DNA binding"/>
    <property type="evidence" value="ECO:0007669"/>
    <property type="project" value="InterPro"/>
</dbReference>
<dbReference type="SUPFAM" id="SSF53335">
    <property type="entry name" value="S-adenosyl-L-methionine-dependent methyltransferases"/>
    <property type="match status" value="1"/>
</dbReference>
<evidence type="ECO:0000256" key="3">
    <source>
        <dbReference type="ARBA" id="ARBA00022679"/>
    </source>
</evidence>
<dbReference type="GO" id="GO:0032259">
    <property type="term" value="P:methylation"/>
    <property type="evidence" value="ECO:0007669"/>
    <property type="project" value="UniProtKB-KW"/>
</dbReference>
<protein>
    <submittedName>
        <fullName evidence="5">DNA methylase</fullName>
    </submittedName>
</protein>
<comment type="similarity">
    <text evidence="1">Belongs to the N(4)/N(6)-methyltransferase family.</text>
</comment>
<evidence type="ECO:0000313" key="6">
    <source>
        <dbReference type="Proteomes" id="UP000201389"/>
    </source>
</evidence>
<dbReference type="KEGG" id="vg:15011520"/>
<dbReference type="InterPro" id="IPR029063">
    <property type="entry name" value="SAM-dependent_MTases_sf"/>
</dbReference>
<evidence type="ECO:0000256" key="2">
    <source>
        <dbReference type="ARBA" id="ARBA00022603"/>
    </source>
</evidence>
<keyword evidence="6" id="KW-1185">Reference proteome</keyword>
<dbReference type="PRINTS" id="PR00508">
    <property type="entry name" value="S21N4MTFRASE"/>
</dbReference>
<name>M4R187_9CAUD</name>
<dbReference type="PROSITE" id="PS00092">
    <property type="entry name" value="N6_MTASE"/>
    <property type="match status" value="1"/>
</dbReference>
<dbReference type="GeneID" id="15011520"/>
<dbReference type="EMBL" id="HQ632859">
    <property type="protein sequence ID" value="AGH31487.1"/>
    <property type="molecule type" value="Genomic_DNA"/>
</dbReference>
<dbReference type="REBASE" id="62044">
    <property type="entry name" value="M.LphCB2051ORF51P"/>
</dbReference>
<dbReference type="RefSeq" id="YP_007674947.1">
    <property type="nucleotide sequence ID" value="NC_020853.1"/>
</dbReference>
<organism evidence="5 6">
    <name type="scientific">Loktanella phage pCB2051-A</name>
    <dbReference type="NCBI Taxonomy" id="754044"/>
    <lineage>
        <taxon>Viruses</taxon>
        <taxon>Duplodnaviria</taxon>
        <taxon>Heunggongvirae</taxon>
        <taxon>Uroviricota</taxon>
        <taxon>Caudoviricetes</taxon>
        <taxon>Casjensviridae</taxon>
        <taxon>Broinstvirus</taxon>
        <taxon>Broinstvirus pCB2051A</taxon>
    </lineage>
</organism>
<accession>M4R187</accession>
<dbReference type="InterPro" id="IPR002052">
    <property type="entry name" value="DNA_methylase_N6_adenine_CS"/>
</dbReference>
<keyword evidence="3" id="KW-0808">Transferase</keyword>
<dbReference type="Proteomes" id="UP000201389">
    <property type="component" value="Segment"/>
</dbReference>
<evidence type="ECO:0000313" key="5">
    <source>
        <dbReference type="EMBL" id="AGH31487.1"/>
    </source>
</evidence>
<dbReference type="Gene3D" id="3.40.50.150">
    <property type="entry name" value="Vaccinia Virus protein VP39"/>
    <property type="match status" value="1"/>
</dbReference>
<dbReference type="InterPro" id="IPR002941">
    <property type="entry name" value="DNA_methylase_N4/N6"/>
</dbReference>
<proteinExistence type="inferred from homology"/>
<evidence type="ECO:0000259" key="4">
    <source>
        <dbReference type="Pfam" id="PF01555"/>
    </source>
</evidence>
<sequence length="258" mass="29219">MHRRFHLRTTMFQIHNTDIMSHLIDMPDESVDLAVFDPPYPTISGGSNDGESGNWERPGGMLTKNDGRVFEMNDIAPEEYLPDLWRVLKPQAHVYMMCNLLGLRDGLLDVVQREGFEVHNLLPWIKNNVTPNRWYMKNVEYTLFMRKGPAFSINNKGSKTAATFGDHPLDWPNPTSPKPHPTAKPVSLMKTYIENSSKPGDVVFDLFMGAGSTGVAAIDCGRQFIGVEADVLYYNIAKQRMESHRPRRKLSALDEGLI</sequence>
<dbReference type="GO" id="GO:0008170">
    <property type="term" value="F:N-methyltransferase activity"/>
    <property type="evidence" value="ECO:0007669"/>
    <property type="project" value="InterPro"/>
</dbReference>
<reference evidence="5 6" key="1">
    <citation type="submission" date="2010-10" db="EMBL/GenBank/DDBJ databases">
        <title>The Genome Sequence of Loktanella phage pCB2051-A.</title>
        <authorList>
            <consortium name="The Broad Institute Genome Sequencing Platform"/>
            <person name="Henn M.R."/>
            <person name="Buchan A."/>
            <person name="Levin J."/>
            <person name="Malboeuf C."/>
            <person name="Casali M."/>
            <person name="Russ C."/>
            <person name="Lennon N."/>
            <person name="Chapman S.B."/>
            <person name="Erlich R."/>
            <person name="Young S.K."/>
            <person name="Yandava C."/>
            <person name="Zeng Q."/>
            <person name="Alvarado L."/>
            <person name="Anderson S."/>
            <person name="Berlin A."/>
            <person name="Chen Z."/>
            <person name="Freedman E."/>
            <person name="Gellesch M."/>
            <person name="Goldberg J."/>
            <person name="Green L."/>
            <person name="Griggs A."/>
            <person name="Gujja S."/>
            <person name="Heilman E.R."/>
            <person name="Heiman D."/>
            <person name="Hollinger A."/>
            <person name="Howarth C."/>
            <person name="Larson L."/>
            <person name="Mehta T."/>
            <person name="Pearson M."/>
            <person name="Roberts A."/>
            <person name="Ryan E."/>
            <person name="Saif S."/>
            <person name="Shea T."/>
            <person name="Shenoy N."/>
            <person name="Sisk P."/>
            <person name="Stolte C."/>
            <person name="Sykes S."/>
            <person name="White J."/>
            <person name="Haas B."/>
            <person name="Nusbaum C."/>
            <person name="Birren B."/>
        </authorList>
    </citation>
    <scope>NUCLEOTIDE SEQUENCE [LARGE SCALE GENOMIC DNA]</scope>
    <source>
        <strain evidence="6">pCB2051-A</strain>
    </source>
</reference>
<gene>
    <name evidence="5" type="ORF">LOKG_00051</name>
</gene>
<feature type="domain" description="DNA methylase N-4/N-6" evidence="4">
    <location>
        <begin position="31"/>
        <end position="239"/>
    </location>
</feature>
<dbReference type="InterPro" id="IPR001091">
    <property type="entry name" value="RM_Methyltransferase"/>
</dbReference>
<evidence type="ECO:0000256" key="1">
    <source>
        <dbReference type="ARBA" id="ARBA00006594"/>
    </source>
</evidence>
<keyword evidence="2 5" id="KW-0489">Methyltransferase</keyword>
<dbReference type="Pfam" id="PF01555">
    <property type="entry name" value="N6_N4_Mtase"/>
    <property type="match status" value="1"/>
</dbReference>
<dbReference type="OrthoDB" id="3832at10239"/>